<dbReference type="AlphaFoldDB" id="A0A2G2ZZV1"/>
<comment type="caution">
    <text evidence="1">The sequence shown here is derived from an EMBL/GenBank/DDBJ whole genome shotgun (WGS) entry which is preliminary data.</text>
</comment>
<evidence type="ECO:0000313" key="2">
    <source>
        <dbReference type="Proteomes" id="UP000222542"/>
    </source>
</evidence>
<protein>
    <submittedName>
        <fullName evidence="1">Uncharacterized protein</fullName>
    </submittedName>
</protein>
<dbReference type="Gramene" id="PHT87471">
    <property type="protein sequence ID" value="PHT87471"/>
    <property type="gene ID" value="T459_09577"/>
</dbReference>
<sequence length="132" mass="14818">MLRSPGKPRSTYPQICPGIQMQRGYLQCFENMVNFSDQTTPYLLLEIANDERYSPASILTLKVYPPVIGAFPLDKGSPDMSLYLDKWSTNEKIDVLDFNKVINTTAIALHSSTHDKESATTYPKRSNKGLAT</sequence>
<reference evidence="1 2" key="2">
    <citation type="journal article" date="2017" name="Genome Biol.">
        <title>New reference genome sequences of hot pepper reveal the massive evolution of plant disease-resistance genes by retroduplication.</title>
        <authorList>
            <person name="Kim S."/>
            <person name="Park J."/>
            <person name="Yeom S.I."/>
            <person name="Kim Y.M."/>
            <person name="Seo E."/>
            <person name="Kim K.T."/>
            <person name="Kim M.S."/>
            <person name="Lee J.M."/>
            <person name="Cheong K."/>
            <person name="Shin H.S."/>
            <person name="Kim S.B."/>
            <person name="Han K."/>
            <person name="Lee J."/>
            <person name="Park M."/>
            <person name="Lee H.A."/>
            <person name="Lee H.Y."/>
            <person name="Lee Y."/>
            <person name="Oh S."/>
            <person name="Lee J.H."/>
            <person name="Choi E."/>
            <person name="Choi E."/>
            <person name="Lee S.E."/>
            <person name="Jeon J."/>
            <person name="Kim H."/>
            <person name="Choi G."/>
            <person name="Song H."/>
            <person name="Lee J."/>
            <person name="Lee S.C."/>
            <person name="Kwon J.K."/>
            <person name="Lee H.Y."/>
            <person name="Koo N."/>
            <person name="Hong Y."/>
            <person name="Kim R.W."/>
            <person name="Kang W.H."/>
            <person name="Huh J.H."/>
            <person name="Kang B.C."/>
            <person name="Yang T.J."/>
            <person name="Lee Y.H."/>
            <person name="Bennetzen J.L."/>
            <person name="Choi D."/>
        </authorList>
    </citation>
    <scope>NUCLEOTIDE SEQUENCE [LARGE SCALE GENOMIC DNA]</scope>
    <source>
        <strain evidence="2">cv. CM334</strain>
    </source>
</reference>
<accession>A0A2G2ZZV1</accession>
<keyword evidence="2" id="KW-1185">Reference proteome</keyword>
<dbReference type="EMBL" id="AYRZ02000003">
    <property type="protein sequence ID" value="PHT87471.1"/>
    <property type="molecule type" value="Genomic_DNA"/>
</dbReference>
<name>A0A2G2ZZV1_CAPAN</name>
<reference evidence="1 2" key="1">
    <citation type="journal article" date="2014" name="Nat. Genet.">
        <title>Genome sequence of the hot pepper provides insights into the evolution of pungency in Capsicum species.</title>
        <authorList>
            <person name="Kim S."/>
            <person name="Park M."/>
            <person name="Yeom S.I."/>
            <person name="Kim Y.M."/>
            <person name="Lee J.M."/>
            <person name="Lee H.A."/>
            <person name="Seo E."/>
            <person name="Choi J."/>
            <person name="Cheong K."/>
            <person name="Kim K.T."/>
            <person name="Jung K."/>
            <person name="Lee G.W."/>
            <person name="Oh S.K."/>
            <person name="Bae C."/>
            <person name="Kim S.B."/>
            <person name="Lee H.Y."/>
            <person name="Kim S.Y."/>
            <person name="Kim M.S."/>
            <person name="Kang B.C."/>
            <person name="Jo Y.D."/>
            <person name="Yang H.B."/>
            <person name="Jeong H.J."/>
            <person name="Kang W.H."/>
            <person name="Kwon J.K."/>
            <person name="Shin C."/>
            <person name="Lim J.Y."/>
            <person name="Park J.H."/>
            <person name="Huh J.H."/>
            <person name="Kim J.S."/>
            <person name="Kim B.D."/>
            <person name="Cohen O."/>
            <person name="Paran I."/>
            <person name="Suh M.C."/>
            <person name="Lee S.B."/>
            <person name="Kim Y.K."/>
            <person name="Shin Y."/>
            <person name="Noh S.J."/>
            <person name="Park J."/>
            <person name="Seo Y.S."/>
            <person name="Kwon S.Y."/>
            <person name="Kim H.A."/>
            <person name="Park J.M."/>
            <person name="Kim H.J."/>
            <person name="Choi S.B."/>
            <person name="Bosland P.W."/>
            <person name="Reeves G."/>
            <person name="Jo S.H."/>
            <person name="Lee B.W."/>
            <person name="Cho H.T."/>
            <person name="Choi H.S."/>
            <person name="Lee M.S."/>
            <person name="Yu Y."/>
            <person name="Do Choi Y."/>
            <person name="Park B.S."/>
            <person name="van Deynze A."/>
            <person name="Ashrafi H."/>
            <person name="Hill T."/>
            <person name="Kim W.T."/>
            <person name="Pai H.S."/>
            <person name="Ahn H.K."/>
            <person name="Yeam I."/>
            <person name="Giovannoni J.J."/>
            <person name="Rose J.K."/>
            <person name="Sorensen I."/>
            <person name="Lee S.J."/>
            <person name="Kim R.W."/>
            <person name="Choi I.Y."/>
            <person name="Choi B.S."/>
            <person name="Lim J.S."/>
            <person name="Lee Y.H."/>
            <person name="Choi D."/>
        </authorList>
    </citation>
    <scope>NUCLEOTIDE SEQUENCE [LARGE SCALE GENOMIC DNA]</scope>
    <source>
        <strain evidence="2">cv. CM334</strain>
    </source>
</reference>
<gene>
    <name evidence="1" type="ORF">T459_09577</name>
</gene>
<dbReference type="Proteomes" id="UP000222542">
    <property type="component" value="Unassembled WGS sequence"/>
</dbReference>
<proteinExistence type="predicted"/>
<evidence type="ECO:0000313" key="1">
    <source>
        <dbReference type="EMBL" id="PHT87471.1"/>
    </source>
</evidence>
<organism evidence="1 2">
    <name type="scientific">Capsicum annuum</name>
    <name type="common">Capsicum pepper</name>
    <dbReference type="NCBI Taxonomy" id="4072"/>
    <lineage>
        <taxon>Eukaryota</taxon>
        <taxon>Viridiplantae</taxon>
        <taxon>Streptophyta</taxon>
        <taxon>Embryophyta</taxon>
        <taxon>Tracheophyta</taxon>
        <taxon>Spermatophyta</taxon>
        <taxon>Magnoliopsida</taxon>
        <taxon>eudicotyledons</taxon>
        <taxon>Gunneridae</taxon>
        <taxon>Pentapetalae</taxon>
        <taxon>asterids</taxon>
        <taxon>lamiids</taxon>
        <taxon>Solanales</taxon>
        <taxon>Solanaceae</taxon>
        <taxon>Solanoideae</taxon>
        <taxon>Capsiceae</taxon>
        <taxon>Capsicum</taxon>
    </lineage>
</organism>